<dbReference type="OrthoDB" id="9770306at2"/>
<dbReference type="InterPro" id="IPR004017">
    <property type="entry name" value="Cys_rich_dom"/>
</dbReference>
<dbReference type="InterPro" id="IPR017896">
    <property type="entry name" value="4Fe4S_Fe-S-bd"/>
</dbReference>
<comment type="catalytic activity">
    <reaction evidence="6">
        <text>glycolate + A = glyoxylate + AH2</text>
        <dbReference type="Rhea" id="RHEA:21264"/>
        <dbReference type="ChEBI" id="CHEBI:13193"/>
        <dbReference type="ChEBI" id="CHEBI:17499"/>
        <dbReference type="ChEBI" id="CHEBI:29805"/>
        <dbReference type="ChEBI" id="CHEBI:36655"/>
        <dbReference type="EC" id="1.1.99.14"/>
    </reaction>
</comment>
<evidence type="ECO:0000313" key="8">
    <source>
        <dbReference type="EMBL" id="ABU56941.1"/>
    </source>
</evidence>
<dbReference type="SUPFAM" id="SSF46548">
    <property type="entry name" value="alpha-helical ferredoxin"/>
    <property type="match status" value="1"/>
</dbReference>
<evidence type="ECO:0000256" key="2">
    <source>
        <dbReference type="ARBA" id="ARBA00022723"/>
    </source>
</evidence>
<keyword evidence="2 6" id="KW-0479">Metal-binding</keyword>
<evidence type="ECO:0000256" key="6">
    <source>
        <dbReference type="PIRNR" id="PIRNR000139"/>
    </source>
</evidence>
<dbReference type="PROSITE" id="PS51379">
    <property type="entry name" value="4FE4S_FER_2"/>
    <property type="match status" value="2"/>
</dbReference>
<dbReference type="PANTHER" id="PTHR32479:SF17">
    <property type="entry name" value="GLYCOLATE OXIDASE IRON-SULFUR SUBUNIT"/>
    <property type="match status" value="1"/>
</dbReference>
<organism evidence="8 9">
    <name type="scientific">Roseiflexus castenholzii (strain DSM 13941 / HLO8)</name>
    <dbReference type="NCBI Taxonomy" id="383372"/>
    <lineage>
        <taxon>Bacteria</taxon>
        <taxon>Bacillati</taxon>
        <taxon>Chloroflexota</taxon>
        <taxon>Chloroflexia</taxon>
        <taxon>Chloroflexales</taxon>
        <taxon>Roseiflexineae</taxon>
        <taxon>Roseiflexaceae</taxon>
        <taxon>Roseiflexus</taxon>
    </lineage>
</organism>
<dbReference type="Pfam" id="PF02754">
    <property type="entry name" value="CCG"/>
    <property type="match status" value="2"/>
</dbReference>
<comment type="cofactor">
    <cofactor evidence="6">
        <name>[4Fe-4S] cluster</name>
        <dbReference type="ChEBI" id="CHEBI:49883"/>
    </cofactor>
    <text evidence="6">Binds 2 [4Fe-4S] clusters.</text>
</comment>
<dbReference type="InterPro" id="IPR012257">
    <property type="entry name" value="Glc_ox_4Fe-4S"/>
</dbReference>
<dbReference type="HOGENOM" id="CLU_023081_0_1_0"/>
<accession>A7NHJ4</accession>
<dbReference type="RefSeq" id="WP_012119371.1">
    <property type="nucleotide sequence ID" value="NC_009767.1"/>
</dbReference>
<dbReference type="STRING" id="383372.Rcas_0824"/>
<protein>
    <recommendedName>
        <fullName evidence="6">Glycolate oxidase iron-sulfur subunit</fullName>
        <ecNumber evidence="6">1.1.99.14</ecNumber>
    </recommendedName>
</protein>
<comment type="function">
    <text evidence="6">Component of a complex that catalyzes the oxidation of glycolate to glyoxylate.</text>
</comment>
<dbReference type="EMBL" id="CP000804">
    <property type="protein sequence ID" value="ABU56941.1"/>
    <property type="molecule type" value="Genomic_DNA"/>
</dbReference>
<dbReference type="eggNOG" id="COG0247">
    <property type="taxonomic scope" value="Bacteria"/>
</dbReference>
<dbReference type="PIRSF" id="PIRSF000139">
    <property type="entry name" value="Glc_ox_4Fe-4S"/>
    <property type="match status" value="1"/>
</dbReference>
<dbReference type="InterPro" id="IPR009051">
    <property type="entry name" value="Helical_ferredxn"/>
</dbReference>
<dbReference type="AlphaFoldDB" id="A7NHJ4"/>
<reference evidence="8 9" key="1">
    <citation type="submission" date="2007-08" db="EMBL/GenBank/DDBJ databases">
        <title>Complete sequence of Roseiflexus castenholzii DSM 13941.</title>
        <authorList>
            <consortium name="US DOE Joint Genome Institute"/>
            <person name="Copeland A."/>
            <person name="Lucas S."/>
            <person name="Lapidus A."/>
            <person name="Barry K."/>
            <person name="Glavina del Rio T."/>
            <person name="Dalin E."/>
            <person name="Tice H."/>
            <person name="Pitluck S."/>
            <person name="Thompson L.S."/>
            <person name="Brettin T."/>
            <person name="Bruce D."/>
            <person name="Detter J.C."/>
            <person name="Han C."/>
            <person name="Tapia R."/>
            <person name="Schmutz J."/>
            <person name="Larimer F."/>
            <person name="Land M."/>
            <person name="Hauser L."/>
            <person name="Kyrpides N."/>
            <person name="Mikhailova N."/>
            <person name="Bryant D.A."/>
            <person name="Hanada S."/>
            <person name="Tsukatani Y."/>
            <person name="Richardson P."/>
        </authorList>
    </citation>
    <scope>NUCLEOTIDE SEQUENCE [LARGE SCALE GENOMIC DNA]</scope>
    <source>
        <strain evidence="9">DSM 13941 / HLO8</strain>
    </source>
</reference>
<keyword evidence="4 6" id="KW-0408">Iron</keyword>
<dbReference type="EC" id="1.1.99.14" evidence="6"/>
<dbReference type="KEGG" id="rca:Rcas_0824"/>
<name>A7NHJ4_ROSCS</name>
<feature type="domain" description="4Fe-4S ferredoxin-type" evidence="7">
    <location>
        <begin position="65"/>
        <end position="88"/>
    </location>
</feature>
<proteinExistence type="predicted"/>
<dbReference type="GO" id="GO:0019154">
    <property type="term" value="F:glycolate dehydrogenase activity"/>
    <property type="evidence" value="ECO:0007669"/>
    <property type="project" value="UniProtKB-EC"/>
</dbReference>
<dbReference type="PANTHER" id="PTHR32479">
    <property type="entry name" value="GLYCOLATE OXIDASE IRON-SULFUR SUBUNIT"/>
    <property type="match status" value="1"/>
</dbReference>
<dbReference type="Pfam" id="PF13183">
    <property type="entry name" value="Fer4_8"/>
    <property type="match status" value="1"/>
</dbReference>
<comment type="catalytic activity">
    <reaction evidence="6">
        <text>(R)-lactate + A = pyruvate + AH2</text>
        <dbReference type="Rhea" id="RHEA:15089"/>
        <dbReference type="ChEBI" id="CHEBI:13193"/>
        <dbReference type="ChEBI" id="CHEBI:15361"/>
        <dbReference type="ChEBI" id="CHEBI:16004"/>
        <dbReference type="ChEBI" id="CHEBI:17499"/>
    </reaction>
</comment>
<keyword evidence="1 6" id="KW-0004">4Fe-4S</keyword>
<evidence type="ECO:0000256" key="5">
    <source>
        <dbReference type="ARBA" id="ARBA00023014"/>
    </source>
</evidence>
<dbReference type="PROSITE" id="PS00198">
    <property type="entry name" value="4FE4S_FER_1"/>
    <property type="match status" value="2"/>
</dbReference>
<gene>
    <name evidence="8" type="ordered locus">Rcas_0824</name>
</gene>
<feature type="domain" description="4Fe-4S ferredoxin-type" evidence="7">
    <location>
        <begin position="11"/>
        <end position="41"/>
    </location>
</feature>
<keyword evidence="6" id="KW-0813">Transport</keyword>
<evidence type="ECO:0000313" key="9">
    <source>
        <dbReference type="Proteomes" id="UP000000263"/>
    </source>
</evidence>
<dbReference type="GO" id="GO:0046872">
    <property type="term" value="F:metal ion binding"/>
    <property type="evidence" value="ECO:0007669"/>
    <property type="project" value="UniProtKB-UniRule"/>
</dbReference>
<evidence type="ECO:0000256" key="4">
    <source>
        <dbReference type="ARBA" id="ARBA00023004"/>
    </source>
</evidence>
<evidence type="ECO:0000259" key="7">
    <source>
        <dbReference type="PROSITE" id="PS51379"/>
    </source>
</evidence>
<evidence type="ECO:0000256" key="1">
    <source>
        <dbReference type="ARBA" id="ARBA00022485"/>
    </source>
</evidence>
<dbReference type="Gene3D" id="1.10.1060.10">
    <property type="entry name" value="Alpha-helical ferredoxin"/>
    <property type="match status" value="1"/>
</dbReference>
<dbReference type="Proteomes" id="UP000000263">
    <property type="component" value="Chromosome"/>
</dbReference>
<sequence>MSRVIELLQSREYRTKLDQCIHCGLCLQACPTYDVFGTEMDSPRGRIALMRAVSDGRIAEEQVNGAFATHITRCLACRACETACPSGVQYGALLEPARELVEQHRSVSPTERVLRWAGLHQLMPYRGRLKLLAATLWLYQTTGLQWLVRRVNGLPPHLRAMESIIPPLTPRYVDYRAPAPAVGERRGRVAFVIGCIQEAFLAPVNQATRRVLRRNGFEIVTPMAQTCCGAAHAHVGELDAARALARRNIDAFLAEDVMAIIVNAGGCGLALKEYPHLLKDDPIYAERAQRFASLVCDVNEFLADHLHRPPRGEMRIRATYVDSCHLRHGQRISRQPRDLLRTIPGLELIELRQPDRCCGSAGVYNIAQPEIADQVLDAKMKDVTATGATLVVTTNTGCHLQLIAGVRRSGLSARVMHVVEVLDESYQREQITQGR</sequence>
<keyword evidence="9" id="KW-1185">Reference proteome</keyword>
<dbReference type="InterPro" id="IPR017900">
    <property type="entry name" value="4Fe4S_Fe_S_CS"/>
</dbReference>
<keyword evidence="3" id="KW-0677">Repeat</keyword>
<dbReference type="GO" id="GO:0051539">
    <property type="term" value="F:4 iron, 4 sulfur cluster binding"/>
    <property type="evidence" value="ECO:0007669"/>
    <property type="project" value="UniProtKB-UniRule"/>
</dbReference>
<keyword evidence="6" id="KW-0249">Electron transport</keyword>
<keyword evidence="5 6" id="KW-0411">Iron-sulfur</keyword>
<evidence type="ECO:0000256" key="3">
    <source>
        <dbReference type="ARBA" id="ARBA00022737"/>
    </source>
</evidence>